<feature type="compositionally biased region" description="Basic residues" evidence="7">
    <location>
        <begin position="208"/>
        <end position="221"/>
    </location>
</feature>
<dbReference type="GO" id="GO:0032040">
    <property type="term" value="C:small-subunit processome"/>
    <property type="evidence" value="ECO:0007669"/>
    <property type="project" value="InterPro"/>
</dbReference>
<evidence type="ECO:0000259" key="8">
    <source>
        <dbReference type="Pfam" id="PF24779"/>
    </source>
</evidence>
<dbReference type="SUPFAM" id="SSF88723">
    <property type="entry name" value="PIN domain-like"/>
    <property type="match status" value="1"/>
</dbReference>
<dbReference type="InterPro" id="IPR057776">
    <property type="entry name" value="UTP23_sensor"/>
</dbReference>
<dbReference type="Gene3D" id="3.40.50.1010">
    <property type="entry name" value="5'-nuclease"/>
    <property type="match status" value="1"/>
</dbReference>
<dbReference type="Pfam" id="PF04900">
    <property type="entry name" value="Fcf1"/>
    <property type="match status" value="1"/>
</dbReference>
<sequence>MRIRRNKNHRRIMRFYRMAFNIQEPYHVVVDGTFICHALGEKIHIREQLPKILDARATPCVTECIVNELRRLKSHRAGGAAVIAKGYYKIKCGHEHPVSAAECVAEQIGESNDRHFVVATQDRDLMVKLRAVPGVPVLRIDGPVPRLEEPSFASRGQATTIEKRKKEVYDWEKSKLPELKAKEVAAAERAAQPLRKRREKGVNPLSCMKKKGNSTKGKRKAPTALKPAEFDEQPKAKRCRSRKMGTRPAGQITTRAES</sequence>
<protein>
    <recommendedName>
        <fullName evidence="8">UTP23 sensor motif region domain-containing protein</fullName>
    </recommendedName>
</protein>
<dbReference type="Pfam" id="PF24779">
    <property type="entry name" value="UTP23_sensor"/>
    <property type="match status" value="1"/>
</dbReference>
<name>A0A7S0ZSC0_NOCSC</name>
<keyword evidence="4" id="KW-0539">Nucleus</keyword>
<evidence type="ECO:0000313" key="9">
    <source>
        <dbReference type="EMBL" id="CAD8831032.1"/>
    </source>
</evidence>
<keyword evidence="2" id="KW-0690">Ribosome biogenesis</keyword>
<dbReference type="GO" id="GO:0006364">
    <property type="term" value="P:rRNA processing"/>
    <property type="evidence" value="ECO:0007669"/>
    <property type="project" value="UniProtKB-KW"/>
</dbReference>
<feature type="domain" description="UTP23 sensor motif region" evidence="8">
    <location>
        <begin position="195"/>
        <end position="211"/>
    </location>
</feature>
<dbReference type="PANTHER" id="PTHR12416">
    <property type="entry name" value="RRNA-PROCESSING PROTEIN UTP23 HOMOLOG"/>
    <property type="match status" value="1"/>
</dbReference>
<evidence type="ECO:0000256" key="4">
    <source>
        <dbReference type="ARBA" id="ARBA00023242"/>
    </source>
</evidence>
<dbReference type="EMBL" id="HBFQ01007683">
    <property type="protein sequence ID" value="CAD8831032.1"/>
    <property type="molecule type" value="Transcribed_RNA"/>
</dbReference>
<comment type="subcellular location">
    <subcellularLocation>
        <location evidence="1">Nucleus</location>
        <location evidence="1">Nucleolus</location>
    </subcellularLocation>
</comment>
<dbReference type="InterPro" id="IPR029060">
    <property type="entry name" value="PIN-like_dom_sf"/>
</dbReference>
<organism evidence="9">
    <name type="scientific">Noctiluca scintillans</name>
    <name type="common">Sea sparkle</name>
    <name type="synonym">Red tide dinoflagellate</name>
    <dbReference type="NCBI Taxonomy" id="2966"/>
    <lineage>
        <taxon>Eukaryota</taxon>
        <taxon>Sar</taxon>
        <taxon>Alveolata</taxon>
        <taxon>Dinophyceae</taxon>
        <taxon>Noctilucales</taxon>
        <taxon>Noctilucaceae</taxon>
        <taxon>Noctiluca</taxon>
    </lineage>
</organism>
<feature type="compositionally biased region" description="Basic residues" evidence="7">
    <location>
        <begin position="236"/>
        <end position="245"/>
    </location>
</feature>
<reference evidence="9" key="1">
    <citation type="submission" date="2021-01" db="EMBL/GenBank/DDBJ databases">
        <authorList>
            <person name="Corre E."/>
            <person name="Pelletier E."/>
            <person name="Niang G."/>
            <person name="Scheremetjew M."/>
            <person name="Finn R."/>
            <person name="Kale V."/>
            <person name="Holt S."/>
            <person name="Cochrane G."/>
            <person name="Meng A."/>
            <person name="Brown T."/>
            <person name="Cohen L."/>
        </authorList>
    </citation>
    <scope>NUCLEOTIDE SEQUENCE</scope>
</reference>
<dbReference type="FunFam" id="3.40.50.1010:FF:000006">
    <property type="entry name" value="rRNA-processing protein UTP23 homolog"/>
    <property type="match status" value="1"/>
</dbReference>
<evidence type="ECO:0000256" key="6">
    <source>
        <dbReference type="ARBA" id="ARBA00038503"/>
    </source>
</evidence>
<comment type="similarity">
    <text evidence="6">Belongs to the UTP23/FCF1 family. UTP23 subfamily.</text>
</comment>
<accession>A0A7S0ZSC0</accession>
<dbReference type="InterPro" id="IPR006984">
    <property type="entry name" value="Fcf1/UTP23"/>
</dbReference>
<keyword evidence="3" id="KW-0698">rRNA processing</keyword>
<evidence type="ECO:0000256" key="3">
    <source>
        <dbReference type="ARBA" id="ARBA00022552"/>
    </source>
</evidence>
<evidence type="ECO:0000256" key="5">
    <source>
        <dbReference type="ARBA" id="ARBA00037300"/>
    </source>
</evidence>
<comment type="function">
    <text evidence="5">Involved in rRNA-processing and ribosome biogenesis.</text>
</comment>
<evidence type="ECO:0000256" key="2">
    <source>
        <dbReference type="ARBA" id="ARBA00022517"/>
    </source>
</evidence>
<evidence type="ECO:0000256" key="7">
    <source>
        <dbReference type="SAM" id="MobiDB-lite"/>
    </source>
</evidence>
<proteinExistence type="inferred from homology"/>
<gene>
    <name evidence="9" type="ORF">NSCI0253_LOCUS5379</name>
</gene>
<evidence type="ECO:0000256" key="1">
    <source>
        <dbReference type="ARBA" id="ARBA00004604"/>
    </source>
</evidence>
<dbReference type="AlphaFoldDB" id="A0A7S0ZSC0"/>
<feature type="region of interest" description="Disordered" evidence="7">
    <location>
        <begin position="187"/>
        <end position="258"/>
    </location>
</feature>